<reference evidence="7" key="1">
    <citation type="submission" date="2021-02" db="EMBL/GenBank/DDBJ databases">
        <authorList>
            <person name="Nowell W R."/>
        </authorList>
    </citation>
    <scope>NUCLEOTIDE SEQUENCE</scope>
</reference>
<gene>
    <name evidence="6" type="ORF">BJG266_LOCUS13291</name>
    <name evidence="7" type="ORF">QVE165_LOCUS39624</name>
    <name evidence="8" type="ORF">QVE165_LOCUS39703</name>
</gene>
<evidence type="ECO:0000256" key="1">
    <source>
        <dbReference type="ARBA" id="ARBA00004370"/>
    </source>
</evidence>
<keyword evidence="3 5" id="KW-1133">Transmembrane helix</keyword>
<feature type="transmembrane region" description="Helical" evidence="5">
    <location>
        <begin position="121"/>
        <end position="148"/>
    </location>
</feature>
<keyword evidence="2 5" id="KW-0812">Transmembrane</keyword>
<evidence type="ECO:0000313" key="9">
    <source>
        <dbReference type="Proteomes" id="UP000663832"/>
    </source>
</evidence>
<dbReference type="Proteomes" id="UP000663877">
    <property type="component" value="Unassembled WGS sequence"/>
</dbReference>
<feature type="transmembrane region" description="Helical" evidence="5">
    <location>
        <begin position="30"/>
        <end position="54"/>
    </location>
</feature>
<comment type="caution">
    <text evidence="7">The sequence shown here is derived from an EMBL/GenBank/DDBJ whole genome shotgun (WGS) entry which is preliminary data.</text>
</comment>
<evidence type="ECO:0000313" key="7">
    <source>
        <dbReference type="EMBL" id="CAF1441094.1"/>
    </source>
</evidence>
<dbReference type="Gene3D" id="1.20.1070.10">
    <property type="entry name" value="Rhodopsin 7-helix transmembrane proteins"/>
    <property type="match status" value="1"/>
</dbReference>
<accession>A0A815NPM2</accession>
<dbReference type="GO" id="GO:0004930">
    <property type="term" value="F:G protein-coupled receptor activity"/>
    <property type="evidence" value="ECO:0007669"/>
    <property type="project" value="InterPro"/>
</dbReference>
<feature type="transmembrane region" description="Helical" evidence="5">
    <location>
        <begin position="74"/>
        <end position="100"/>
    </location>
</feature>
<keyword evidence="4 5" id="KW-0472">Membrane</keyword>
<evidence type="ECO:0000256" key="2">
    <source>
        <dbReference type="ARBA" id="ARBA00022692"/>
    </source>
</evidence>
<evidence type="ECO:0000313" key="6">
    <source>
        <dbReference type="EMBL" id="CAF0952433.1"/>
    </source>
</evidence>
<dbReference type="GO" id="GO:0016020">
    <property type="term" value="C:membrane"/>
    <property type="evidence" value="ECO:0007669"/>
    <property type="project" value="UniProtKB-SubCell"/>
</dbReference>
<dbReference type="Proteomes" id="UP000663832">
    <property type="component" value="Unassembled WGS sequence"/>
</dbReference>
<evidence type="ECO:0000256" key="5">
    <source>
        <dbReference type="SAM" id="Phobius"/>
    </source>
</evidence>
<dbReference type="InterPro" id="IPR000276">
    <property type="entry name" value="GPCR_Rhodpsn"/>
</dbReference>
<dbReference type="AlphaFoldDB" id="A0A815NPM2"/>
<evidence type="ECO:0000313" key="8">
    <source>
        <dbReference type="EMBL" id="CAF1442134.1"/>
    </source>
</evidence>
<sequence>MVYWNFLNQAFYRLIRIAYSQNRRFQSLKLYIVLPFIEMIIISILLCVLLPLNGITYSQNDHFCNIAYMNIPSVLWALPIVYVCPFCCLLFIYIHITRFIHHQGNIPTLIIKRRQSRDLLIIQRILIIVGLLLILSIPLLILIIMSLIRGEEHALLTRISYFPVSISQMGLSVALLFYIP</sequence>
<dbReference type="EMBL" id="CAJNOM010000445">
    <property type="protein sequence ID" value="CAF1442134.1"/>
    <property type="molecule type" value="Genomic_DNA"/>
</dbReference>
<organism evidence="7 9">
    <name type="scientific">Adineta steineri</name>
    <dbReference type="NCBI Taxonomy" id="433720"/>
    <lineage>
        <taxon>Eukaryota</taxon>
        <taxon>Metazoa</taxon>
        <taxon>Spiralia</taxon>
        <taxon>Gnathifera</taxon>
        <taxon>Rotifera</taxon>
        <taxon>Eurotatoria</taxon>
        <taxon>Bdelloidea</taxon>
        <taxon>Adinetida</taxon>
        <taxon>Adinetidae</taxon>
        <taxon>Adineta</taxon>
    </lineage>
</organism>
<dbReference type="OrthoDB" id="10011743at2759"/>
<evidence type="ECO:0000256" key="3">
    <source>
        <dbReference type="ARBA" id="ARBA00022989"/>
    </source>
</evidence>
<name>A0A815NPM2_9BILA</name>
<dbReference type="Pfam" id="PF00001">
    <property type="entry name" value="7tm_1"/>
    <property type="match status" value="1"/>
</dbReference>
<proteinExistence type="predicted"/>
<evidence type="ECO:0008006" key="10">
    <source>
        <dbReference type="Google" id="ProtNLM"/>
    </source>
</evidence>
<comment type="subcellular location">
    <subcellularLocation>
        <location evidence="1">Membrane</location>
    </subcellularLocation>
</comment>
<dbReference type="EMBL" id="CAJNOM010000443">
    <property type="protein sequence ID" value="CAF1441094.1"/>
    <property type="molecule type" value="Genomic_DNA"/>
</dbReference>
<keyword evidence="9" id="KW-1185">Reference proteome</keyword>
<feature type="transmembrane region" description="Helical" evidence="5">
    <location>
        <begin position="160"/>
        <end position="179"/>
    </location>
</feature>
<protein>
    <recommendedName>
        <fullName evidence="10">G-protein coupled receptors family 1 profile domain-containing protein</fullName>
    </recommendedName>
</protein>
<dbReference type="EMBL" id="CAJNOI010000053">
    <property type="protein sequence ID" value="CAF0952433.1"/>
    <property type="molecule type" value="Genomic_DNA"/>
</dbReference>
<evidence type="ECO:0000256" key="4">
    <source>
        <dbReference type="ARBA" id="ARBA00023136"/>
    </source>
</evidence>